<feature type="transmembrane region" description="Helical" evidence="1">
    <location>
        <begin position="97"/>
        <end position="115"/>
    </location>
</feature>
<evidence type="ECO:0000313" key="2">
    <source>
        <dbReference type="EMBL" id="KWT69007.1"/>
    </source>
</evidence>
<comment type="caution">
    <text evidence="2">The sequence shown here is derived from an EMBL/GenBank/DDBJ whole genome shotgun (WGS) entry which is preliminary data.</text>
</comment>
<accession>A0A109BHQ8</accession>
<keyword evidence="1" id="KW-0812">Transmembrane</keyword>
<name>A0A109BHQ8_HYPSL</name>
<keyword evidence="1" id="KW-1133">Transmembrane helix</keyword>
<evidence type="ECO:0000256" key="1">
    <source>
        <dbReference type="SAM" id="Phobius"/>
    </source>
</evidence>
<dbReference type="STRING" id="121290.APY04_1744"/>
<keyword evidence="1" id="KW-0472">Membrane</keyword>
<protein>
    <submittedName>
        <fullName evidence="2">Uncharacterized protein</fullName>
    </submittedName>
</protein>
<keyword evidence="3" id="KW-1185">Reference proteome</keyword>
<feature type="transmembrane region" description="Helical" evidence="1">
    <location>
        <begin position="73"/>
        <end position="91"/>
    </location>
</feature>
<dbReference type="AlphaFoldDB" id="A0A109BHQ8"/>
<feature type="transmembrane region" description="Helical" evidence="1">
    <location>
        <begin position="26"/>
        <end position="52"/>
    </location>
</feature>
<dbReference type="Proteomes" id="UP000059074">
    <property type="component" value="Unassembled WGS sequence"/>
</dbReference>
<evidence type="ECO:0000313" key="3">
    <source>
        <dbReference type="Proteomes" id="UP000059074"/>
    </source>
</evidence>
<dbReference type="EMBL" id="LMTR01000051">
    <property type="protein sequence ID" value="KWT69007.1"/>
    <property type="molecule type" value="Genomic_DNA"/>
</dbReference>
<reference evidence="2 3" key="1">
    <citation type="submission" date="2015-10" db="EMBL/GenBank/DDBJ databases">
        <title>Transcriptomic analysis of a linuron degrading triple-species bacterial consortium.</title>
        <authorList>
            <person name="Albers P."/>
        </authorList>
    </citation>
    <scope>NUCLEOTIDE SEQUENCE [LARGE SCALE GENOMIC DNA]</scope>
    <source>
        <strain evidence="2 3">WDL6</strain>
    </source>
</reference>
<proteinExistence type="predicted"/>
<organism evidence="2 3">
    <name type="scientific">Hyphomicrobium sulfonivorans</name>
    <dbReference type="NCBI Taxonomy" id="121290"/>
    <lineage>
        <taxon>Bacteria</taxon>
        <taxon>Pseudomonadati</taxon>
        <taxon>Pseudomonadota</taxon>
        <taxon>Alphaproteobacteria</taxon>
        <taxon>Hyphomicrobiales</taxon>
        <taxon>Hyphomicrobiaceae</taxon>
        <taxon>Hyphomicrobium</taxon>
    </lineage>
</organism>
<gene>
    <name evidence="2" type="ORF">APY04_1744</name>
</gene>
<feature type="transmembrane region" description="Helical" evidence="1">
    <location>
        <begin position="136"/>
        <end position="152"/>
    </location>
</feature>
<feature type="transmembrane region" description="Helical" evidence="1">
    <location>
        <begin position="164"/>
        <end position="182"/>
    </location>
</feature>
<dbReference type="PATRIC" id="fig|121290.4.peg.695"/>
<sequence>MLRQHFIPLERQLLLYGFSAVDITDIALKVIGAFYAFAGLIGSRAGLMSIFFDKAIAAISMKKISMPERIQSAWLVAASGLVFLGGVLLLVGLEAAVWVFALSTLAQAFYLYVIAPRYFDADNPPDTTGRRQTTNAFVIYFAATAFIVWAAWHGRLMPLADLRQTAALATVAALVLYLGYVFKTLWWQPKPRSPLAAFGGGESGDGYASGPALPAHECTRIKLMCDYQCDPLWALDEDRYGCFSPDLIEISDGLRADLKSWAQSYDTSFNLDDFSNPHWSDAQYAAHEAEGRRLAGRLKRERPDLMVFVMEPATGVVEIHATEPA</sequence>